<dbReference type="Proteomes" id="UP000546701">
    <property type="component" value="Unassembled WGS sequence"/>
</dbReference>
<comment type="similarity">
    <text evidence="1">Belongs to the transferase hexapeptide repeat family.</text>
</comment>
<dbReference type="EMBL" id="JACIJR010000003">
    <property type="protein sequence ID" value="MBB5729249.1"/>
    <property type="molecule type" value="Genomic_DNA"/>
</dbReference>
<dbReference type="PANTHER" id="PTHR23416">
    <property type="entry name" value="SIALIC ACID SYNTHASE-RELATED"/>
    <property type="match status" value="1"/>
</dbReference>
<dbReference type="Gene3D" id="2.160.10.10">
    <property type="entry name" value="Hexapeptide repeat proteins"/>
    <property type="match status" value="1"/>
</dbReference>
<evidence type="ECO:0000256" key="2">
    <source>
        <dbReference type="ARBA" id="ARBA00022679"/>
    </source>
</evidence>
<dbReference type="GO" id="GO:0008374">
    <property type="term" value="F:O-acyltransferase activity"/>
    <property type="evidence" value="ECO:0007669"/>
    <property type="project" value="TreeGrafter"/>
</dbReference>
<keyword evidence="3" id="KW-0012">Acyltransferase</keyword>
<sequence length="202" mass="21713">MAALPPLDAAQSRAWEGGASFSRANRLYRLAFGITWALLAAWTPPPLRGWRRWLLRRFGATLAPTANVYGSARIWSPANLIMDDYAAIGPRATIYAMAPIRIGPYAIVSQGAHLCAGTHDIEDADFQLRSRPIHIGARAWIAAEAFVGPGVTVGDGAVLGARGCAMRNLDPWTVYSGNPAAPIRARRLRFDDGGPASPPNPE</sequence>
<dbReference type="AlphaFoldDB" id="A0A7W9BSR1"/>
<gene>
    <name evidence="3" type="ORF">FHS99_001727</name>
</gene>
<name>A0A7W9BSR1_9SPHN</name>
<dbReference type="GO" id="GO:0005829">
    <property type="term" value="C:cytosol"/>
    <property type="evidence" value="ECO:0007669"/>
    <property type="project" value="TreeGrafter"/>
</dbReference>
<dbReference type="InterPro" id="IPR011004">
    <property type="entry name" value="Trimer_LpxA-like_sf"/>
</dbReference>
<dbReference type="SUPFAM" id="SSF51161">
    <property type="entry name" value="Trimeric LpxA-like enzymes"/>
    <property type="match status" value="1"/>
</dbReference>
<keyword evidence="4" id="KW-1185">Reference proteome</keyword>
<evidence type="ECO:0000256" key="1">
    <source>
        <dbReference type="ARBA" id="ARBA00007274"/>
    </source>
</evidence>
<evidence type="ECO:0000313" key="3">
    <source>
        <dbReference type="EMBL" id="MBB5729249.1"/>
    </source>
</evidence>
<dbReference type="EC" id="2.3.1.-" evidence="3"/>
<dbReference type="RefSeq" id="WP_157174832.1">
    <property type="nucleotide sequence ID" value="NZ_BMJP01000002.1"/>
</dbReference>
<evidence type="ECO:0000313" key="4">
    <source>
        <dbReference type="Proteomes" id="UP000546701"/>
    </source>
</evidence>
<keyword evidence="2 3" id="KW-0808">Transferase</keyword>
<comment type="caution">
    <text evidence="3">The sequence shown here is derived from an EMBL/GenBank/DDBJ whole genome shotgun (WGS) entry which is preliminary data.</text>
</comment>
<dbReference type="OrthoDB" id="9815592at2"/>
<dbReference type="InterPro" id="IPR051159">
    <property type="entry name" value="Hexapeptide_acetyltransf"/>
</dbReference>
<dbReference type="PANTHER" id="PTHR23416:SF23">
    <property type="entry name" value="ACETYLTRANSFERASE C18B11.09C-RELATED"/>
    <property type="match status" value="1"/>
</dbReference>
<reference evidence="3 4" key="1">
    <citation type="submission" date="2020-08" db="EMBL/GenBank/DDBJ databases">
        <title>Genomic Encyclopedia of Type Strains, Phase IV (KMG-IV): sequencing the most valuable type-strain genomes for metagenomic binning, comparative biology and taxonomic classification.</title>
        <authorList>
            <person name="Goeker M."/>
        </authorList>
    </citation>
    <scope>NUCLEOTIDE SEQUENCE [LARGE SCALE GENOMIC DNA]</scope>
    <source>
        <strain evidence="3 4">DSM 103336</strain>
    </source>
</reference>
<organism evidence="3 4">
    <name type="scientific">Sphingomonas prati</name>
    <dbReference type="NCBI Taxonomy" id="1843237"/>
    <lineage>
        <taxon>Bacteria</taxon>
        <taxon>Pseudomonadati</taxon>
        <taxon>Pseudomonadota</taxon>
        <taxon>Alphaproteobacteria</taxon>
        <taxon>Sphingomonadales</taxon>
        <taxon>Sphingomonadaceae</taxon>
        <taxon>Sphingomonas</taxon>
    </lineage>
</organism>
<protein>
    <submittedName>
        <fullName evidence="3">Putative colanic acid biosynthesis acetyltransferase WcaF</fullName>
        <ecNumber evidence="3">2.3.1.-</ecNumber>
    </submittedName>
</protein>
<proteinExistence type="inferred from homology"/>
<dbReference type="CDD" id="cd05825">
    <property type="entry name" value="LbH_wcaF_like"/>
    <property type="match status" value="1"/>
</dbReference>
<accession>A0A7W9BSR1</accession>